<reference evidence="3" key="2">
    <citation type="submission" date="2009-11" db="EMBL/GenBank/DDBJ databases">
        <title>The Genome Sequence of Allomyces macrogynus strain ATCC 38327.</title>
        <authorList>
            <consortium name="The Broad Institute Genome Sequencing Platform"/>
            <person name="Russ C."/>
            <person name="Cuomo C."/>
            <person name="Shea T."/>
            <person name="Young S.K."/>
            <person name="Zeng Q."/>
            <person name="Koehrsen M."/>
            <person name="Haas B."/>
            <person name="Borodovsky M."/>
            <person name="Guigo R."/>
            <person name="Alvarado L."/>
            <person name="Berlin A."/>
            <person name="Borenstein D."/>
            <person name="Chen Z."/>
            <person name="Engels R."/>
            <person name="Freedman E."/>
            <person name="Gellesch M."/>
            <person name="Goldberg J."/>
            <person name="Griggs A."/>
            <person name="Gujja S."/>
            <person name="Heiman D."/>
            <person name="Hepburn T."/>
            <person name="Howarth C."/>
            <person name="Jen D."/>
            <person name="Larson L."/>
            <person name="Lewis B."/>
            <person name="Mehta T."/>
            <person name="Park D."/>
            <person name="Pearson M."/>
            <person name="Roberts A."/>
            <person name="Saif S."/>
            <person name="Shenoy N."/>
            <person name="Sisk P."/>
            <person name="Stolte C."/>
            <person name="Sykes S."/>
            <person name="Walk T."/>
            <person name="White J."/>
            <person name="Yandava C."/>
            <person name="Burger G."/>
            <person name="Gray M.W."/>
            <person name="Holland P.W.H."/>
            <person name="King N."/>
            <person name="Lang F.B.F."/>
            <person name="Roger A.J."/>
            <person name="Ruiz-Trillo I."/>
            <person name="Lander E."/>
            <person name="Nusbaum C."/>
        </authorList>
    </citation>
    <scope>NUCLEOTIDE SEQUENCE [LARGE SCALE GENOMIC DNA]</scope>
    <source>
        <strain evidence="3">ATCC 38327</strain>
    </source>
</reference>
<accession>A0A0L0S0H1</accession>
<feature type="region of interest" description="Disordered" evidence="1">
    <location>
        <begin position="1"/>
        <end position="70"/>
    </location>
</feature>
<evidence type="ECO:0000313" key="2">
    <source>
        <dbReference type="EMBL" id="KNE55866.1"/>
    </source>
</evidence>
<proteinExistence type="predicted"/>
<organism evidence="2 3">
    <name type="scientific">Allomyces macrogynus (strain ATCC 38327)</name>
    <name type="common">Allomyces javanicus var. macrogynus</name>
    <dbReference type="NCBI Taxonomy" id="578462"/>
    <lineage>
        <taxon>Eukaryota</taxon>
        <taxon>Fungi</taxon>
        <taxon>Fungi incertae sedis</taxon>
        <taxon>Blastocladiomycota</taxon>
        <taxon>Blastocladiomycetes</taxon>
        <taxon>Blastocladiales</taxon>
        <taxon>Blastocladiaceae</taxon>
        <taxon>Allomyces</taxon>
    </lineage>
</organism>
<evidence type="ECO:0000256" key="1">
    <source>
        <dbReference type="SAM" id="MobiDB-lite"/>
    </source>
</evidence>
<dbReference type="EMBL" id="GG745329">
    <property type="protein sequence ID" value="KNE55866.1"/>
    <property type="molecule type" value="Genomic_DNA"/>
</dbReference>
<keyword evidence="3" id="KW-1185">Reference proteome</keyword>
<protein>
    <submittedName>
        <fullName evidence="2">Uncharacterized protein</fullName>
    </submittedName>
</protein>
<dbReference type="Proteomes" id="UP000054350">
    <property type="component" value="Unassembled WGS sequence"/>
</dbReference>
<evidence type="ECO:0000313" key="3">
    <source>
        <dbReference type="Proteomes" id="UP000054350"/>
    </source>
</evidence>
<dbReference type="OrthoDB" id="10393388at2759"/>
<reference evidence="2 3" key="1">
    <citation type="submission" date="2009-11" db="EMBL/GenBank/DDBJ databases">
        <title>Annotation of Allomyces macrogynus ATCC 38327.</title>
        <authorList>
            <consortium name="The Broad Institute Genome Sequencing Platform"/>
            <person name="Russ C."/>
            <person name="Cuomo C."/>
            <person name="Burger G."/>
            <person name="Gray M.W."/>
            <person name="Holland P.W.H."/>
            <person name="King N."/>
            <person name="Lang F.B.F."/>
            <person name="Roger A.J."/>
            <person name="Ruiz-Trillo I."/>
            <person name="Young S.K."/>
            <person name="Zeng Q."/>
            <person name="Gargeya S."/>
            <person name="Fitzgerald M."/>
            <person name="Haas B."/>
            <person name="Abouelleil A."/>
            <person name="Alvarado L."/>
            <person name="Arachchi H.M."/>
            <person name="Berlin A."/>
            <person name="Chapman S.B."/>
            <person name="Gearin G."/>
            <person name="Goldberg J."/>
            <person name="Griggs A."/>
            <person name="Gujja S."/>
            <person name="Hansen M."/>
            <person name="Heiman D."/>
            <person name="Howarth C."/>
            <person name="Larimer J."/>
            <person name="Lui A."/>
            <person name="MacDonald P.J.P."/>
            <person name="McCowen C."/>
            <person name="Montmayeur A."/>
            <person name="Murphy C."/>
            <person name="Neiman D."/>
            <person name="Pearson M."/>
            <person name="Priest M."/>
            <person name="Roberts A."/>
            <person name="Saif S."/>
            <person name="Shea T."/>
            <person name="Sisk P."/>
            <person name="Stolte C."/>
            <person name="Sykes S."/>
            <person name="Wortman J."/>
            <person name="Nusbaum C."/>
            <person name="Birren B."/>
        </authorList>
    </citation>
    <scope>NUCLEOTIDE SEQUENCE [LARGE SCALE GENOMIC DNA]</scope>
    <source>
        <strain evidence="2 3">ATCC 38327</strain>
    </source>
</reference>
<dbReference type="VEuPathDB" id="FungiDB:AMAG_01734"/>
<gene>
    <name evidence="2" type="ORF">AMAG_01734</name>
</gene>
<feature type="region of interest" description="Disordered" evidence="1">
    <location>
        <begin position="113"/>
        <end position="142"/>
    </location>
</feature>
<sequence>MQADDSAPDAAGQTDLVPDTDAPPIGTNAPAASDANPPSPTDTSDGVSLNNDDDNRSTRTMTPPGPTLETMVSPLLHSLFSLVHDVNVSQRDLEADLERMVAEVQVLQSLLDSVTGPAPSTTTVPPVSPTTETGRRSPDPPRALEAYVSAVEAKYRAIATHVNDTKAILDRVQTKLGKLPRPPPPPRSS</sequence>
<name>A0A0L0S0H1_ALLM3</name>
<feature type="compositionally biased region" description="Low complexity" evidence="1">
    <location>
        <begin position="27"/>
        <end position="36"/>
    </location>
</feature>
<dbReference type="AlphaFoldDB" id="A0A0L0S0H1"/>
<feature type="compositionally biased region" description="Low complexity" evidence="1">
    <location>
        <begin position="113"/>
        <end position="132"/>
    </location>
</feature>